<dbReference type="KEGG" id="cgy:CGLY_06355"/>
<protein>
    <recommendedName>
        <fullName evidence="2">DUF4232 domain-containing protein</fullName>
    </recommendedName>
</protein>
<reference evidence="3 4" key="1">
    <citation type="journal article" date="2015" name="Int. J. Syst. Evol. Microbiol.">
        <title>Revisiting Corynebacterium glyciniphilum (ex Kubota et al., 1972) sp. nov., nom. rev., isolated from putrefied banana.</title>
        <authorList>
            <person name="Al-Dilaimi A."/>
            <person name="Bednarz H."/>
            <person name="Lomker A."/>
            <person name="Niehaus K."/>
            <person name="Kalinowski J."/>
            <person name="Ruckert C."/>
        </authorList>
    </citation>
    <scope>NUCLEOTIDE SEQUENCE [LARGE SCALE GENOMIC DNA]</scope>
    <source>
        <strain evidence="3">AJ 3170</strain>
    </source>
</reference>
<feature type="compositionally biased region" description="Low complexity" evidence="1">
    <location>
        <begin position="38"/>
        <end position="49"/>
    </location>
</feature>
<gene>
    <name evidence="3" type="ORF">CGLY_06355</name>
</gene>
<dbReference type="Pfam" id="PF14016">
    <property type="entry name" value="DUF4232"/>
    <property type="match status" value="1"/>
</dbReference>
<proteinExistence type="predicted"/>
<evidence type="ECO:0000259" key="2">
    <source>
        <dbReference type="Pfam" id="PF14016"/>
    </source>
</evidence>
<name>X5DR27_9CORY</name>
<feature type="region of interest" description="Disordered" evidence="1">
    <location>
        <begin position="1"/>
        <end position="52"/>
    </location>
</feature>
<sequence length="276" mass="27585">MLVPDVTRLSTPAPRYAEPDDVIQPTLEVMVTQHPQGTPNSTDTTTSVTDRPRFRRAGTVGAVGASVVLAVSALSACADGDSSTDAGTAPVEDAGSTSDSAAEPADTPADGSDNTGNGSTGGDDDSSDEGRCTTDGLDITLGQSQGAAGSLLVDVNFTNSASADCTLAGFPGVALVDEAGDPIGAPAVREDNAPSGVVDLRPGESATAALKISRAENYDDQACGLTPADGLQVIVPEETDTTVLSFTDGSDDLAQVTACIDDSVELLSVQPLAAGA</sequence>
<dbReference type="InterPro" id="IPR025326">
    <property type="entry name" value="DUF4232"/>
</dbReference>
<keyword evidence="4" id="KW-1185">Reference proteome</keyword>
<dbReference type="EMBL" id="CP006842">
    <property type="protein sequence ID" value="AHW63719.1"/>
    <property type="molecule type" value="Genomic_DNA"/>
</dbReference>
<accession>X5DR27</accession>
<feature type="region of interest" description="Disordered" evidence="1">
    <location>
        <begin position="79"/>
        <end position="138"/>
    </location>
</feature>
<dbReference type="AlphaFoldDB" id="X5DR27"/>
<dbReference type="HOGENOM" id="CLU_079632_3_0_11"/>
<dbReference type="Proteomes" id="UP000023703">
    <property type="component" value="Chromosome"/>
</dbReference>
<evidence type="ECO:0000256" key="1">
    <source>
        <dbReference type="SAM" id="MobiDB-lite"/>
    </source>
</evidence>
<feature type="domain" description="DUF4232" evidence="2">
    <location>
        <begin position="132"/>
        <end position="256"/>
    </location>
</feature>
<evidence type="ECO:0000313" key="3">
    <source>
        <dbReference type="EMBL" id="AHW63719.1"/>
    </source>
</evidence>
<dbReference type="STRING" id="1404245.CGLY_06355"/>
<dbReference type="eggNOG" id="ENOG50330G5">
    <property type="taxonomic scope" value="Bacteria"/>
</dbReference>
<organism evidence="3 4">
    <name type="scientific">Corynebacterium glyciniphilum AJ 3170</name>
    <dbReference type="NCBI Taxonomy" id="1404245"/>
    <lineage>
        <taxon>Bacteria</taxon>
        <taxon>Bacillati</taxon>
        <taxon>Actinomycetota</taxon>
        <taxon>Actinomycetes</taxon>
        <taxon>Mycobacteriales</taxon>
        <taxon>Corynebacteriaceae</taxon>
        <taxon>Corynebacterium</taxon>
    </lineage>
</organism>
<evidence type="ECO:0000313" key="4">
    <source>
        <dbReference type="Proteomes" id="UP000023703"/>
    </source>
</evidence>